<dbReference type="Proteomes" id="UP000441102">
    <property type="component" value="Unassembled WGS sequence"/>
</dbReference>
<organism evidence="2 3">
    <name type="scientific">Brucella anthropi</name>
    <name type="common">Ochrobactrum anthropi</name>
    <dbReference type="NCBI Taxonomy" id="529"/>
    <lineage>
        <taxon>Bacteria</taxon>
        <taxon>Pseudomonadati</taxon>
        <taxon>Pseudomonadota</taxon>
        <taxon>Alphaproteobacteria</taxon>
        <taxon>Hyphomicrobiales</taxon>
        <taxon>Brucellaceae</taxon>
        <taxon>Brucella/Ochrobactrum group</taxon>
        <taxon>Brucella</taxon>
    </lineage>
</organism>
<proteinExistence type="predicted"/>
<feature type="region of interest" description="Disordered" evidence="1">
    <location>
        <begin position="85"/>
        <end position="116"/>
    </location>
</feature>
<feature type="region of interest" description="Disordered" evidence="1">
    <location>
        <begin position="21"/>
        <end position="44"/>
    </location>
</feature>
<sequence>MMVSVGWGRASRGLTAIPSIRRAGRNRGARAAAQRSAGPPGTGFLLREERRLRRRGEKTWGPGGWRPERRMVRVASRQARGRALLRAATGMPCPPLRRSRPAASPHHRLITTAGRR</sequence>
<accession>A0A6I0DJP0</accession>
<evidence type="ECO:0000313" key="2">
    <source>
        <dbReference type="EMBL" id="KAB2791342.1"/>
    </source>
</evidence>
<evidence type="ECO:0000313" key="3">
    <source>
        <dbReference type="Proteomes" id="UP000441102"/>
    </source>
</evidence>
<feature type="compositionally biased region" description="Low complexity" evidence="1">
    <location>
        <begin position="29"/>
        <end position="38"/>
    </location>
</feature>
<protein>
    <submittedName>
        <fullName evidence="2">Uncharacterized protein</fullName>
    </submittedName>
</protein>
<feature type="compositionally biased region" description="Basic residues" evidence="1">
    <location>
        <begin position="97"/>
        <end position="116"/>
    </location>
</feature>
<dbReference type="AlphaFoldDB" id="A0A6I0DJP0"/>
<evidence type="ECO:0000256" key="1">
    <source>
        <dbReference type="SAM" id="MobiDB-lite"/>
    </source>
</evidence>
<gene>
    <name evidence="2" type="ORF">F9L06_23255</name>
</gene>
<dbReference type="EMBL" id="WBWX01000014">
    <property type="protein sequence ID" value="KAB2791342.1"/>
    <property type="molecule type" value="Genomic_DNA"/>
</dbReference>
<comment type="caution">
    <text evidence="2">The sequence shown here is derived from an EMBL/GenBank/DDBJ whole genome shotgun (WGS) entry which is preliminary data.</text>
</comment>
<name>A0A6I0DJP0_BRUAN</name>
<reference evidence="2 3" key="1">
    <citation type="submission" date="2019-09" db="EMBL/GenBank/DDBJ databases">
        <title>Taxonomic organization of the family Brucellaceae based on a phylogenomic approach.</title>
        <authorList>
            <person name="Leclercq S."/>
            <person name="Cloeckaert A."/>
            <person name="Zygmunt M.S."/>
        </authorList>
    </citation>
    <scope>NUCLEOTIDE SEQUENCE [LARGE SCALE GENOMIC DNA]</scope>
    <source>
        <strain evidence="2 3">CCUG 34461</strain>
    </source>
</reference>